<evidence type="ECO:0000313" key="4">
    <source>
        <dbReference type="Proteomes" id="UP000298173"/>
    </source>
</evidence>
<dbReference type="Pfam" id="PF12804">
    <property type="entry name" value="NTP_transf_3"/>
    <property type="match status" value="1"/>
</dbReference>
<feature type="region of interest" description="Disordered" evidence="1">
    <location>
        <begin position="203"/>
        <end position="245"/>
    </location>
</feature>
<evidence type="ECO:0000259" key="2">
    <source>
        <dbReference type="Pfam" id="PF12804"/>
    </source>
</evidence>
<name>A0A4R8USD7_9MICO</name>
<dbReference type="InterPro" id="IPR025877">
    <property type="entry name" value="MobA-like_NTP_Trfase"/>
</dbReference>
<dbReference type="PANTHER" id="PTHR43777">
    <property type="entry name" value="MOLYBDENUM COFACTOR CYTIDYLYLTRANSFERASE"/>
    <property type="match status" value="1"/>
</dbReference>
<feature type="compositionally biased region" description="Gly residues" evidence="1">
    <location>
        <begin position="212"/>
        <end position="236"/>
    </location>
</feature>
<dbReference type="GO" id="GO:0016779">
    <property type="term" value="F:nucleotidyltransferase activity"/>
    <property type="evidence" value="ECO:0007669"/>
    <property type="project" value="UniProtKB-ARBA"/>
</dbReference>
<dbReference type="InterPro" id="IPR029044">
    <property type="entry name" value="Nucleotide-diphossugar_trans"/>
</dbReference>
<organism evidence="3 4">
    <name type="scientific">Cryobacterium glaciale</name>
    <dbReference type="NCBI Taxonomy" id="1259145"/>
    <lineage>
        <taxon>Bacteria</taxon>
        <taxon>Bacillati</taxon>
        <taxon>Actinomycetota</taxon>
        <taxon>Actinomycetes</taxon>
        <taxon>Micrococcales</taxon>
        <taxon>Microbacteriaceae</taxon>
        <taxon>Cryobacterium</taxon>
    </lineage>
</organism>
<dbReference type="SUPFAM" id="SSF53448">
    <property type="entry name" value="Nucleotide-diphospho-sugar transferases"/>
    <property type="match status" value="1"/>
</dbReference>
<comment type="caution">
    <text evidence="3">The sequence shown here is derived from an EMBL/GenBank/DDBJ whole genome shotgun (WGS) entry which is preliminary data.</text>
</comment>
<dbReference type="OrthoDB" id="4427994at2"/>
<sequence>MGAFRAGPGGSWWVGELEYFEPYLRAYNAAGVETLAHPRDGGTWPQRERRRNPTMAGMHLPPPPSRVAGLVLAAGAGSRYGMPKALVHDSAGHSWLQHAVRVLAAAGCSPVIVVLGARGAEAAALLEAGRDDPTGAPARGACQLPASVLVVQAADWAEGLSASLRTGLRCALDQPDVDAVAIIPVDVPDLNAATVARVIGANHETMDERGTGTAGGPGTAGGSGAAGGPGTAGGPGAADAATSPAAVSADTLRQARFAGQPGHPVVIGRAHWVPLIDSIAGDTGARPYLHAHQVEQIECGDLGTGADVDRPN</sequence>
<dbReference type="PANTHER" id="PTHR43777:SF1">
    <property type="entry name" value="MOLYBDENUM COFACTOR CYTIDYLYLTRANSFERASE"/>
    <property type="match status" value="1"/>
</dbReference>
<dbReference type="Proteomes" id="UP000298173">
    <property type="component" value="Unassembled WGS sequence"/>
</dbReference>
<evidence type="ECO:0000313" key="3">
    <source>
        <dbReference type="EMBL" id="TFB69615.1"/>
    </source>
</evidence>
<protein>
    <recommendedName>
        <fullName evidence="2">MobA-like NTP transferase domain-containing protein</fullName>
    </recommendedName>
</protein>
<dbReference type="AlphaFoldDB" id="A0A4R8USD7"/>
<keyword evidence="4" id="KW-1185">Reference proteome</keyword>
<gene>
    <name evidence="3" type="ORF">E3O06_14890</name>
</gene>
<reference evidence="3 4" key="1">
    <citation type="submission" date="2019-03" db="EMBL/GenBank/DDBJ databases">
        <title>Genomics of glacier-inhabiting Cryobacterium strains.</title>
        <authorList>
            <person name="Liu Q."/>
            <person name="Xin Y.-H."/>
        </authorList>
    </citation>
    <scope>NUCLEOTIDE SEQUENCE [LARGE SCALE GENOMIC DNA]</scope>
    <source>
        <strain evidence="3 4">HLT2-23</strain>
    </source>
</reference>
<evidence type="ECO:0000256" key="1">
    <source>
        <dbReference type="SAM" id="MobiDB-lite"/>
    </source>
</evidence>
<dbReference type="EMBL" id="SOEY01000030">
    <property type="protein sequence ID" value="TFB69615.1"/>
    <property type="molecule type" value="Genomic_DNA"/>
</dbReference>
<proteinExistence type="predicted"/>
<feature type="domain" description="MobA-like NTP transferase" evidence="2">
    <location>
        <begin position="69"/>
        <end position="292"/>
    </location>
</feature>
<accession>A0A4R8USD7</accession>
<dbReference type="Gene3D" id="3.90.550.10">
    <property type="entry name" value="Spore Coat Polysaccharide Biosynthesis Protein SpsA, Chain A"/>
    <property type="match status" value="1"/>
</dbReference>